<accession>A0ABZ1I2D6</accession>
<evidence type="ECO:0008006" key="4">
    <source>
        <dbReference type="Google" id="ProtNLM"/>
    </source>
</evidence>
<dbReference type="Proteomes" id="UP001330812">
    <property type="component" value="Chromosome"/>
</dbReference>
<evidence type="ECO:0000313" key="3">
    <source>
        <dbReference type="Proteomes" id="UP001330812"/>
    </source>
</evidence>
<organism evidence="2 3">
    <name type="scientific">Amycolatopsis rhabdoformis</name>
    <dbReference type="NCBI Taxonomy" id="1448059"/>
    <lineage>
        <taxon>Bacteria</taxon>
        <taxon>Bacillati</taxon>
        <taxon>Actinomycetota</taxon>
        <taxon>Actinomycetes</taxon>
        <taxon>Pseudonocardiales</taxon>
        <taxon>Pseudonocardiaceae</taxon>
        <taxon>Amycolatopsis</taxon>
    </lineage>
</organism>
<reference evidence="2 3" key="1">
    <citation type="journal article" date="2015" name="Int. J. Syst. Evol. Microbiol.">
        <title>Amycolatopsis rhabdoformis sp. nov., an actinomycete isolated from a tropical forest soil.</title>
        <authorList>
            <person name="Souza W.R."/>
            <person name="Silva R.E."/>
            <person name="Goodfellow M."/>
            <person name="Busarakam K."/>
            <person name="Figueiro F.S."/>
            <person name="Ferreira D."/>
            <person name="Rodrigues-Filho E."/>
            <person name="Moraes L.A.B."/>
            <person name="Zucchi T.D."/>
        </authorList>
    </citation>
    <scope>NUCLEOTIDE SEQUENCE [LARGE SCALE GENOMIC DNA]</scope>
    <source>
        <strain evidence="2 3">NCIMB 14900</strain>
    </source>
</reference>
<name>A0ABZ1I2D6_9PSEU</name>
<feature type="compositionally biased region" description="Basic and acidic residues" evidence="1">
    <location>
        <begin position="29"/>
        <end position="39"/>
    </location>
</feature>
<dbReference type="EMBL" id="CP142149">
    <property type="protein sequence ID" value="WSE28101.1"/>
    <property type="molecule type" value="Genomic_DNA"/>
</dbReference>
<protein>
    <recommendedName>
        <fullName evidence="4">WXG100 family type VII secretion target</fullName>
    </recommendedName>
</protein>
<gene>
    <name evidence="2" type="ORF">VSH64_35430</name>
</gene>
<evidence type="ECO:0000256" key="1">
    <source>
        <dbReference type="SAM" id="MobiDB-lite"/>
    </source>
</evidence>
<evidence type="ECO:0000313" key="2">
    <source>
        <dbReference type="EMBL" id="WSE28101.1"/>
    </source>
</evidence>
<feature type="region of interest" description="Disordered" evidence="1">
    <location>
        <begin position="29"/>
        <end position="52"/>
    </location>
</feature>
<proteinExistence type="predicted"/>
<dbReference type="RefSeq" id="WP_326567103.1">
    <property type="nucleotide sequence ID" value="NZ_CP142149.1"/>
</dbReference>
<keyword evidence="3" id="KW-1185">Reference proteome</keyword>
<sequence>MAVYDVDSMAIAARQVEKLKDEYQKSKDKLTGMDHEKESPFGGMPGSQDAHSAVGEFKNGVHSQFDAAGQHMDALAFAMRKAAGLMTEMDEVGKSDLTVHLDK</sequence>